<dbReference type="CDD" id="cd04908">
    <property type="entry name" value="ACT_Bt0572_1"/>
    <property type="match status" value="1"/>
</dbReference>
<evidence type="ECO:0000313" key="4">
    <source>
        <dbReference type="Proteomes" id="UP000192569"/>
    </source>
</evidence>
<dbReference type="AlphaFoldDB" id="A0A1W1VHX7"/>
<protein>
    <submittedName>
        <fullName evidence="3">ACT domain protein</fullName>
    </submittedName>
</protein>
<dbReference type="SUPFAM" id="SSF55021">
    <property type="entry name" value="ACT-like"/>
    <property type="match status" value="2"/>
</dbReference>
<evidence type="ECO:0000313" key="3">
    <source>
        <dbReference type="EMBL" id="SMB92564.1"/>
    </source>
</evidence>
<feature type="domain" description="ACT" evidence="1">
    <location>
        <begin position="71"/>
        <end position="143"/>
    </location>
</feature>
<feature type="domain" description="ACT" evidence="1">
    <location>
        <begin position="5"/>
        <end position="70"/>
    </location>
</feature>
<dbReference type="RefSeq" id="WP_084664004.1">
    <property type="nucleotide sequence ID" value="NZ_LT838272.1"/>
</dbReference>
<dbReference type="Gene3D" id="3.30.2130.10">
    <property type="entry name" value="VC0802-like"/>
    <property type="match status" value="1"/>
</dbReference>
<dbReference type="InterPro" id="IPR045739">
    <property type="entry name" value="ACT_dom_pair"/>
</dbReference>
<dbReference type="InterPro" id="IPR045865">
    <property type="entry name" value="ACT-like_dom_sf"/>
</dbReference>
<organism evidence="3 4">
    <name type="scientific">Thermanaeromonas toyohensis ToBE</name>
    <dbReference type="NCBI Taxonomy" id="698762"/>
    <lineage>
        <taxon>Bacteria</taxon>
        <taxon>Bacillati</taxon>
        <taxon>Bacillota</taxon>
        <taxon>Clostridia</taxon>
        <taxon>Neomoorellales</taxon>
        <taxon>Neomoorellaceae</taxon>
        <taxon>Thermanaeromonas</taxon>
    </lineage>
</organism>
<dbReference type="InterPro" id="IPR037523">
    <property type="entry name" value="VOC_core"/>
</dbReference>
<dbReference type="STRING" id="698762.SAMN00808754_0659"/>
<proteinExistence type="predicted"/>
<dbReference type="Pfam" id="PF19571">
    <property type="entry name" value="ACT_8"/>
    <property type="match status" value="1"/>
</dbReference>
<name>A0A1W1VHX7_9FIRM</name>
<dbReference type="InterPro" id="IPR002912">
    <property type="entry name" value="ACT_dom"/>
</dbReference>
<dbReference type="PANTHER" id="PTHR40099">
    <property type="entry name" value="ACETOLACTATE SYNTHASE, SMALL SUBUNIT"/>
    <property type="match status" value="1"/>
</dbReference>
<accession>A0A1W1VHX7</accession>
<gene>
    <name evidence="3" type="ORF">SAMN00808754_0659</name>
</gene>
<dbReference type="PROSITE" id="PS51819">
    <property type="entry name" value="VOC"/>
    <property type="match status" value="1"/>
</dbReference>
<reference evidence="3 4" key="1">
    <citation type="submission" date="2017-04" db="EMBL/GenBank/DDBJ databases">
        <authorList>
            <person name="Afonso C.L."/>
            <person name="Miller P.J."/>
            <person name="Scott M.A."/>
            <person name="Spackman E."/>
            <person name="Goraichik I."/>
            <person name="Dimitrov K.M."/>
            <person name="Suarez D.L."/>
            <person name="Swayne D.E."/>
        </authorList>
    </citation>
    <scope>NUCLEOTIDE SEQUENCE [LARGE SCALE GENOMIC DNA]</scope>
    <source>
        <strain evidence="3 4">ToBE</strain>
    </source>
</reference>
<dbReference type="EMBL" id="LT838272">
    <property type="protein sequence ID" value="SMB92564.1"/>
    <property type="molecule type" value="Genomic_DNA"/>
</dbReference>
<dbReference type="PANTHER" id="PTHR40099:SF1">
    <property type="entry name" value="ACETOLACTATE SYNTHASE, SMALL SUBUNIT"/>
    <property type="match status" value="1"/>
</dbReference>
<dbReference type="PROSITE" id="PS51671">
    <property type="entry name" value="ACT"/>
    <property type="match status" value="2"/>
</dbReference>
<sequence length="143" mass="15605">MKVKQLSVFLENKSGRLAAVTRVLAARGINIRALSIADTSDFGILRLIVNDPQSAYQALKEAGFTVTLTEVIGVEMPDRPGALSSILAHLEEAKINIEYLYAFLGKGDNGALVIFRVEDLDKAIEVLTSKGVKILNEEKIYSL</sequence>
<keyword evidence="4" id="KW-1185">Reference proteome</keyword>
<dbReference type="CDD" id="cd04882">
    <property type="entry name" value="ACT_Bt0572_2"/>
    <property type="match status" value="1"/>
</dbReference>
<evidence type="ECO:0000259" key="1">
    <source>
        <dbReference type="PROSITE" id="PS51671"/>
    </source>
</evidence>
<dbReference type="OrthoDB" id="9790662at2"/>
<feature type="domain" description="VOC" evidence="2">
    <location>
        <begin position="41"/>
        <end position="143"/>
    </location>
</feature>
<evidence type="ECO:0000259" key="2">
    <source>
        <dbReference type="PROSITE" id="PS51819"/>
    </source>
</evidence>
<dbReference type="Proteomes" id="UP000192569">
    <property type="component" value="Chromosome I"/>
</dbReference>